<comment type="caution">
    <text evidence="2">The sequence shown here is derived from an EMBL/GenBank/DDBJ whole genome shotgun (WGS) entry which is preliminary data.</text>
</comment>
<dbReference type="InterPro" id="IPR036047">
    <property type="entry name" value="F-box-like_dom_sf"/>
</dbReference>
<dbReference type="Proteomes" id="UP000663882">
    <property type="component" value="Unassembled WGS sequence"/>
</dbReference>
<dbReference type="Proteomes" id="UP000663823">
    <property type="component" value="Unassembled WGS sequence"/>
</dbReference>
<evidence type="ECO:0000313" key="4">
    <source>
        <dbReference type="EMBL" id="CAF3908899.1"/>
    </source>
</evidence>
<dbReference type="EMBL" id="CAJNOO010000922">
    <property type="protein sequence ID" value="CAF1062258.1"/>
    <property type="molecule type" value="Genomic_DNA"/>
</dbReference>
<accession>A0A814G4C6</accession>
<sequence>MNILDLPDEILLNIIKKLNMIDVLYSLVDVNQRFDRLVLDPFYTNHLDLTVKALLNDNFSIEKQVLSRICKEILPRINNKIKKLTVNQYSMEDILGAVVYPQLYSLSLINFESHTLLPYLRDDTKLRCLLTNQITHVNIKMIDKKPTVRDENESNLFALILSRSKRLTDLTYSQWFCSGNSLISMYNLPSTSCVCSTLTKLNIDVNHFDDCLYFLDGRFDSLSTLIIYIETISSPLSNIDNTRQLPKLKCLSLITYCRTQFYDSLVVPLLCRMSNLEELTLYLSIQRIESTYIDGNHLYNEILIHMPQLKKFIFSINTLVINKNIRINLPSNNDIQRSFIEREYQQIASYTHKESIEQRSTCHIYSLPYQFDRFYNMNCHFQGGIFNKVQVVMMTDRKHPFEQEFFQIVSNCFPFLRKLTIWNYQPQKRKQQLCPIITFPYLHCLILRSVNVDYADQFLNDTKIHLPCLLELRITYESLVMITYNFTNDATRLTCARLRILIIYGSYVRPENFHTYFPLCNM</sequence>
<feature type="domain" description="F-box" evidence="1">
    <location>
        <begin position="1"/>
        <end position="46"/>
    </location>
</feature>
<proteinExistence type="predicted"/>
<dbReference type="InterPro" id="IPR001810">
    <property type="entry name" value="F-box_dom"/>
</dbReference>
<dbReference type="Proteomes" id="UP000663874">
    <property type="component" value="Unassembled WGS sequence"/>
</dbReference>
<evidence type="ECO:0000313" key="2">
    <source>
        <dbReference type="EMBL" id="CAF0991590.1"/>
    </source>
</evidence>
<evidence type="ECO:0000313" key="3">
    <source>
        <dbReference type="EMBL" id="CAF1062258.1"/>
    </source>
</evidence>
<dbReference type="SUPFAM" id="SSF81383">
    <property type="entry name" value="F-box domain"/>
    <property type="match status" value="1"/>
</dbReference>
<gene>
    <name evidence="5" type="ORF">FNK824_LOCUS33752</name>
    <name evidence="4" type="ORF">OTI717_LOCUS24189</name>
    <name evidence="3" type="ORF">RFH988_LOCUS17320</name>
    <name evidence="2" type="ORF">SEV965_LOCUS10296</name>
</gene>
<dbReference type="EMBL" id="CAJOBE010012635">
    <property type="protein sequence ID" value="CAF4152405.1"/>
    <property type="molecule type" value="Genomic_DNA"/>
</dbReference>
<dbReference type="EMBL" id="CAJOAX010004500">
    <property type="protein sequence ID" value="CAF3908899.1"/>
    <property type="molecule type" value="Genomic_DNA"/>
</dbReference>
<name>A0A814G4C6_9BILA</name>
<protein>
    <recommendedName>
        <fullName evidence="1">F-box domain-containing protein</fullName>
    </recommendedName>
</protein>
<dbReference type="OrthoDB" id="10012551at2759"/>
<evidence type="ECO:0000313" key="5">
    <source>
        <dbReference type="EMBL" id="CAF4152405.1"/>
    </source>
</evidence>
<dbReference type="SUPFAM" id="SSF52058">
    <property type="entry name" value="L domain-like"/>
    <property type="match status" value="1"/>
</dbReference>
<evidence type="ECO:0000313" key="6">
    <source>
        <dbReference type="Proteomes" id="UP000663889"/>
    </source>
</evidence>
<organism evidence="2 6">
    <name type="scientific">Rotaria sordida</name>
    <dbReference type="NCBI Taxonomy" id="392033"/>
    <lineage>
        <taxon>Eukaryota</taxon>
        <taxon>Metazoa</taxon>
        <taxon>Spiralia</taxon>
        <taxon>Gnathifera</taxon>
        <taxon>Rotifera</taxon>
        <taxon>Eurotatoria</taxon>
        <taxon>Bdelloidea</taxon>
        <taxon>Philodinida</taxon>
        <taxon>Philodinidae</taxon>
        <taxon>Rotaria</taxon>
    </lineage>
</organism>
<dbReference type="Proteomes" id="UP000663889">
    <property type="component" value="Unassembled WGS sequence"/>
</dbReference>
<dbReference type="PROSITE" id="PS50181">
    <property type="entry name" value="FBOX"/>
    <property type="match status" value="1"/>
</dbReference>
<dbReference type="EMBL" id="CAJNOU010000418">
    <property type="protein sequence ID" value="CAF0991590.1"/>
    <property type="molecule type" value="Genomic_DNA"/>
</dbReference>
<reference evidence="2" key="1">
    <citation type="submission" date="2021-02" db="EMBL/GenBank/DDBJ databases">
        <authorList>
            <person name="Nowell W R."/>
        </authorList>
    </citation>
    <scope>NUCLEOTIDE SEQUENCE</scope>
</reference>
<evidence type="ECO:0000259" key="1">
    <source>
        <dbReference type="PROSITE" id="PS50181"/>
    </source>
</evidence>
<dbReference type="AlphaFoldDB" id="A0A814G4C6"/>